<evidence type="ECO:0000313" key="2">
    <source>
        <dbReference type="EMBL" id="OCT76993.1"/>
    </source>
</evidence>
<sequence length="72" mass="7571">MNPMHFPSFLLYSVSEELSIGSGLAHDRVTTNQSGHGREYVTASANPRNPGRELATLIAAAIATGGGVGFRL</sequence>
<dbReference type="EMBL" id="CM004476">
    <property type="protein sequence ID" value="OCT76993.1"/>
    <property type="molecule type" value="Genomic_DNA"/>
</dbReference>
<organism evidence="1">
    <name type="scientific">Xenopus laevis</name>
    <name type="common">African clawed frog</name>
    <dbReference type="NCBI Taxonomy" id="8355"/>
    <lineage>
        <taxon>Eukaryota</taxon>
        <taxon>Metazoa</taxon>
        <taxon>Chordata</taxon>
        <taxon>Craniata</taxon>
        <taxon>Vertebrata</taxon>
        <taxon>Euteleostomi</taxon>
        <taxon>Amphibia</taxon>
        <taxon>Batrachia</taxon>
        <taxon>Anura</taxon>
        <taxon>Pipoidea</taxon>
        <taxon>Pipidae</taxon>
        <taxon>Xenopodinae</taxon>
        <taxon>Xenopus</taxon>
        <taxon>Xenopus</taxon>
    </lineage>
</organism>
<proteinExistence type="predicted"/>
<accession>A0A974GY05</accession>
<name>A0A974GY05_XENLA</name>
<dbReference type="Proteomes" id="UP000694892">
    <property type="component" value="Chromosome 6L"/>
</dbReference>
<reference evidence="3" key="1">
    <citation type="journal article" date="2016" name="Nature">
        <title>Genome evolution in the allotetraploid frog Xenopus laevis.</title>
        <authorList>
            <person name="Session A.M."/>
            <person name="Uno Y."/>
            <person name="Kwon T."/>
            <person name="Chapman J.A."/>
            <person name="Toyoda A."/>
            <person name="Takahashi S."/>
            <person name="Fukui A."/>
            <person name="Hikosaka A."/>
            <person name="Suzuki A."/>
            <person name="Kondo M."/>
            <person name="van Heeringen S.J."/>
            <person name="Quigley I."/>
            <person name="Heinz S."/>
            <person name="Ogino H."/>
            <person name="Ochi H."/>
            <person name="Hellsten U."/>
            <person name="Lyons J.B."/>
            <person name="Simakov O."/>
            <person name="Putnam N."/>
            <person name="Stites J."/>
            <person name="Kuroki Y."/>
            <person name="Tanaka T."/>
            <person name="Michiue T."/>
            <person name="Watanabe M."/>
            <person name="Bogdanovic O."/>
            <person name="Lister R."/>
            <person name="Georgiou G."/>
            <person name="Paranjpe S.S."/>
            <person name="van Kruijsbergen I."/>
            <person name="Shu S."/>
            <person name="Carlson J."/>
            <person name="Kinoshita T."/>
            <person name="Ohta Y."/>
            <person name="Mawaribuchi S."/>
            <person name="Jenkins J."/>
            <person name="Grimwood J."/>
            <person name="Schmutz J."/>
            <person name="Mitros T."/>
            <person name="Mozaffari S.V."/>
            <person name="Suzuki Y."/>
            <person name="Haramoto Y."/>
            <person name="Yamamoto T.S."/>
            <person name="Takagi C."/>
            <person name="Heald R."/>
            <person name="Miller K."/>
            <person name="Haudenschild C."/>
            <person name="Kitzman J."/>
            <person name="Nakayama T."/>
            <person name="Izutsu Y."/>
            <person name="Robert J."/>
            <person name="Fortriede J."/>
            <person name="Burns K."/>
            <person name="Lotay V."/>
            <person name="Karimi K."/>
            <person name="Yasuoka Y."/>
            <person name="Dichmann D.S."/>
            <person name="Flajnik M.F."/>
            <person name="Houston D.W."/>
            <person name="Shendure J."/>
            <person name="DuPasquier L."/>
            <person name="Vize P.D."/>
            <person name="Zorn A.M."/>
            <person name="Ito M."/>
            <person name="Marcotte E.M."/>
            <person name="Wallingford J.B."/>
            <person name="Ito Y."/>
            <person name="Asashima M."/>
            <person name="Ueno N."/>
            <person name="Matsuda Y."/>
            <person name="Veenstra G.J."/>
            <person name="Fujiyama A."/>
            <person name="Harland R.M."/>
            <person name="Taira M."/>
            <person name="Rokhsar D.S."/>
        </authorList>
    </citation>
    <scope>NUCLEOTIDE SEQUENCE [LARGE SCALE GENOMIC DNA]</scope>
    <source>
        <strain evidence="3">J</strain>
    </source>
</reference>
<dbReference type="EMBL" id="KV553403">
    <property type="protein sequence ID" value="OCT55145.1"/>
    <property type="molecule type" value="Genomic_DNA"/>
</dbReference>
<gene>
    <name evidence="1" type="ORF">XELAEV_18004664mg</name>
    <name evidence="2" type="ORF">XELAEV_18032196mg</name>
</gene>
<dbReference type="AlphaFoldDB" id="A0A974GY05"/>
<protein>
    <submittedName>
        <fullName evidence="1">Uncharacterized protein</fullName>
    </submittedName>
</protein>
<reference evidence="1" key="2">
    <citation type="submission" date="2016-05" db="EMBL/GenBank/DDBJ databases">
        <title>WGS assembly of Xenopus laevis.</title>
        <authorList>
            <person name="Session A."/>
            <person name="Uno Y."/>
            <person name="Kwon T."/>
            <person name="Chapman J."/>
            <person name="Toyoda A."/>
            <person name="Takahashi S."/>
            <person name="Fukui A."/>
            <person name="Hikosaka A."/>
            <person name="Putnam N."/>
            <person name="Stites J."/>
            <person name="Van Heeringen S."/>
            <person name="Quigley I."/>
            <person name="Heinz S."/>
            <person name="Hellsten U."/>
            <person name="Lyons J."/>
            <person name="Suzuki A."/>
            <person name="Kondo M."/>
            <person name="Ogino H."/>
            <person name="Ochi H."/>
            <person name="Bogdanovic O."/>
            <person name="Lister R."/>
            <person name="Georgiou G."/>
            <person name="Paranjpe S."/>
            <person name="Van Kruijsbergen I."/>
            <person name="Mozaffari S."/>
            <person name="Shu S."/>
            <person name="Schmutz J."/>
            <person name="Jenkins J."/>
            <person name="Grimwood J."/>
            <person name="Carlson J."/>
            <person name="Mitros T."/>
            <person name="Simakov O."/>
            <person name="Heald R."/>
            <person name="Miller K."/>
            <person name="Haudenschild C."/>
            <person name="Kuroki Y."/>
            <person name="Tanaka T."/>
            <person name="Michiue T."/>
            <person name="Watanabe M."/>
            <person name="Kinoshita T."/>
            <person name="Ohta Y."/>
            <person name="Mawaribuchi S."/>
            <person name="Suzuki Y."/>
            <person name="Haramoto Y."/>
            <person name="Yamamoto T."/>
            <person name="Takagi C."/>
            <person name="Kitzman J."/>
            <person name="Shendure J."/>
            <person name="Nakayama T."/>
            <person name="Izutsu Y."/>
            <person name="Robert J."/>
            <person name="Dichmann D."/>
            <person name="Flajnik M."/>
            <person name="Houston D."/>
            <person name="Marcotte E."/>
            <person name="Wallingford J."/>
            <person name="Ito Y."/>
            <person name="Asashima M."/>
            <person name="Ueno N."/>
            <person name="Matsuda Y."/>
            <person name="Jan Veenstra G."/>
            <person name="Fujiyama A."/>
            <person name="Harland R."/>
            <person name="Taira M."/>
            <person name="Rokhsar D.S."/>
        </authorList>
    </citation>
    <scope>NUCLEOTIDE SEQUENCE</scope>
    <source>
        <strain evidence="1">J</strain>
        <tissue evidence="1">Blood</tissue>
    </source>
</reference>
<evidence type="ECO:0000313" key="1">
    <source>
        <dbReference type="EMBL" id="OCT55145.1"/>
    </source>
</evidence>
<evidence type="ECO:0000313" key="3">
    <source>
        <dbReference type="Proteomes" id="UP000694892"/>
    </source>
</evidence>